<dbReference type="SUPFAM" id="SSF56935">
    <property type="entry name" value="Porins"/>
    <property type="match status" value="1"/>
</dbReference>
<keyword evidence="4" id="KW-1185">Reference proteome</keyword>
<dbReference type="Pfam" id="PF07715">
    <property type="entry name" value="Plug"/>
    <property type="match status" value="1"/>
</dbReference>
<keyword evidence="1" id="KW-1134">Transmembrane beta strand</keyword>
<dbReference type="InterPro" id="IPR023996">
    <property type="entry name" value="TonB-dep_OMP_SusC/RagA"/>
</dbReference>
<dbReference type="RefSeq" id="WP_354662599.1">
    <property type="nucleotide sequence ID" value="NZ_JBEXAC010000002.1"/>
</dbReference>
<accession>A0ABV2TAH6</accession>
<comment type="similarity">
    <text evidence="1">Belongs to the TonB-dependent receptor family.</text>
</comment>
<comment type="subcellular location">
    <subcellularLocation>
        <location evidence="1">Cell outer membrane</location>
        <topology evidence="1">Multi-pass membrane protein</topology>
    </subcellularLocation>
</comment>
<protein>
    <submittedName>
        <fullName evidence="3">TonB-dependent receptor</fullName>
    </submittedName>
</protein>
<dbReference type="Gene3D" id="2.60.40.1120">
    <property type="entry name" value="Carboxypeptidase-like, regulatory domain"/>
    <property type="match status" value="1"/>
</dbReference>
<dbReference type="Pfam" id="PF13715">
    <property type="entry name" value="CarbopepD_reg_2"/>
    <property type="match status" value="1"/>
</dbReference>
<dbReference type="EMBL" id="JBEXAC010000002">
    <property type="protein sequence ID" value="MET7000038.1"/>
    <property type="molecule type" value="Genomic_DNA"/>
</dbReference>
<dbReference type="PROSITE" id="PS52016">
    <property type="entry name" value="TONB_DEPENDENT_REC_3"/>
    <property type="match status" value="1"/>
</dbReference>
<comment type="caution">
    <text evidence="3">The sequence shown here is derived from an EMBL/GenBank/DDBJ whole genome shotgun (WGS) entry which is preliminary data.</text>
</comment>
<dbReference type="InterPro" id="IPR039426">
    <property type="entry name" value="TonB-dep_rcpt-like"/>
</dbReference>
<dbReference type="NCBIfam" id="TIGR04057">
    <property type="entry name" value="SusC_RagA_signa"/>
    <property type="match status" value="1"/>
</dbReference>
<sequence length="1058" mass="117670">MRKRLLKIPAWKLLFFSMPLCLYCMIYAGNGKAMAGTRIPQAGNNAADTTGIEIRGMVTDTLGNPIPGVTIMLKGNPKVGTVVDPNGKYLLVIPNKVGVLTLKMMGYVPQEVPVAGRKQIDIVLKSDAAALGEVVVVAFGKQKKQDMIGAVTSVNVADLKTPSSNLTTALAGQIAGMIAYQRSGEPGADNADFFIRGVTTFGYKKDPLILIDGIEVSSKDLARLQPDDVASFSILKDATATSLYGARGANGVILITTKEGKEGKLSVSIRVENSLSAPTRNVELADPITYMKLGNEAVLTRNPLGIPPYAQSKIDNTIAGGNPAVYPTTDWQKALFKRYTMNQRVNLNGSGGGKVARYYLAGTFNQDNGVLRVDGRNNFNSNVNLKTYSLRSNININMTPTTEVIARLSGTFDDYKGPIDGGSAIYNQGMHSNPVLFPAYFEPDEANAHVKHILFGNYGTGTYLNPYANLVKGYKEYASSKMDAQFELKQDLSFWTKGLTARVLFNTSRYTFYDVSRYYTPFYYAIGSYDRKTDVYQLMPLNETTGKEYLDFDQGAKDVRSTTYLEASINYQTTINQVHDLSGTLVSIMRNSIIGNAGDLQSSLPFRNAGISGRATYSYRSRYYAEFNFGYNGSERFYKTERFGFFPSAGIAWNISNEDFWKPIHPVVSNLKFRATYGLVGNDAIGRDNDRFFYLSNVNMDDWNKGAYFGTNNGYGRSGVTVSRYSNTDITWEKSRKTNIGFEATLKDKLTIEADYFHENRTNILMDRASIPTTMGLSAPVRANVGEAVSKGVDGSIVYSDFFGKNFWIKARANFTFATSAFKVYEEPQYAEGYKLHVGHSLSQQWGYIAERMFLDDAEVLNSPRQNFGVYAGGDLKYRDVNGDGQITDLDKVPLGYPTDPEIIYGFGFSMGYKNFDLSVFFQGSARSSFWIDAKNTAPFINETQLLKAYADSYWSEDNRNSYALWPRLSSTENNNNIQQSSWFMRDGDFLRMKTLEIGYTLPKRTKSMVWLSNARVYLSGINLFSLSKFKLWDVEMGGYGLGYPVQRVVNAGLFITL</sequence>
<dbReference type="SUPFAM" id="SSF49464">
    <property type="entry name" value="Carboxypeptidase regulatory domain-like"/>
    <property type="match status" value="1"/>
</dbReference>
<evidence type="ECO:0000256" key="1">
    <source>
        <dbReference type="PROSITE-ProRule" id="PRU01360"/>
    </source>
</evidence>
<evidence type="ECO:0000259" key="2">
    <source>
        <dbReference type="Pfam" id="PF07715"/>
    </source>
</evidence>
<keyword evidence="1" id="KW-0812">Transmembrane</keyword>
<dbReference type="NCBIfam" id="TIGR04056">
    <property type="entry name" value="OMP_RagA_SusC"/>
    <property type="match status" value="1"/>
</dbReference>
<reference evidence="3 4" key="1">
    <citation type="submission" date="2024-06" db="EMBL/GenBank/DDBJ databases">
        <title>Chitinophaga defluvii sp. nov., isolated from municipal sewage.</title>
        <authorList>
            <person name="Zhang L."/>
        </authorList>
    </citation>
    <scope>NUCLEOTIDE SEQUENCE [LARGE SCALE GENOMIC DNA]</scope>
    <source>
        <strain evidence="3 4">H8</strain>
    </source>
</reference>
<keyword evidence="1" id="KW-0472">Membrane</keyword>
<dbReference type="InterPro" id="IPR023997">
    <property type="entry name" value="TonB-dep_OMP_SusC/RagA_CS"/>
</dbReference>
<dbReference type="InterPro" id="IPR037066">
    <property type="entry name" value="Plug_dom_sf"/>
</dbReference>
<name>A0ABV2TAH6_9BACT</name>
<gene>
    <name evidence="3" type="ORF">ABR189_21795</name>
</gene>
<keyword evidence="3" id="KW-0675">Receptor</keyword>
<keyword evidence="1" id="KW-0813">Transport</keyword>
<evidence type="ECO:0000313" key="3">
    <source>
        <dbReference type="EMBL" id="MET7000038.1"/>
    </source>
</evidence>
<organism evidence="3 4">
    <name type="scientific">Chitinophaga defluvii</name>
    <dbReference type="NCBI Taxonomy" id="3163343"/>
    <lineage>
        <taxon>Bacteria</taxon>
        <taxon>Pseudomonadati</taxon>
        <taxon>Bacteroidota</taxon>
        <taxon>Chitinophagia</taxon>
        <taxon>Chitinophagales</taxon>
        <taxon>Chitinophagaceae</taxon>
        <taxon>Chitinophaga</taxon>
    </lineage>
</organism>
<dbReference type="Proteomes" id="UP001549749">
    <property type="component" value="Unassembled WGS sequence"/>
</dbReference>
<dbReference type="InterPro" id="IPR012910">
    <property type="entry name" value="Plug_dom"/>
</dbReference>
<dbReference type="Gene3D" id="2.170.130.10">
    <property type="entry name" value="TonB-dependent receptor, plug domain"/>
    <property type="match status" value="1"/>
</dbReference>
<feature type="domain" description="TonB-dependent receptor plug" evidence="2">
    <location>
        <begin position="144"/>
        <end position="252"/>
    </location>
</feature>
<evidence type="ECO:0000313" key="4">
    <source>
        <dbReference type="Proteomes" id="UP001549749"/>
    </source>
</evidence>
<proteinExistence type="inferred from homology"/>
<keyword evidence="1" id="KW-0998">Cell outer membrane</keyword>
<dbReference type="InterPro" id="IPR008969">
    <property type="entry name" value="CarboxyPept-like_regulatory"/>
</dbReference>